<keyword evidence="1" id="KW-0472">Membrane</keyword>
<keyword evidence="1" id="KW-1133">Transmembrane helix</keyword>
<name>A0A0E9WJ80_ANGAN</name>
<sequence length="64" mass="7515">MLRMGSCAVTYGVECCYAGVWTYSNYVMLSFDISNLSRDHPFLMGCFLYQPTFFFLLAKFYYCQ</sequence>
<proteinExistence type="predicted"/>
<reference evidence="2" key="1">
    <citation type="submission" date="2014-11" db="EMBL/GenBank/DDBJ databases">
        <authorList>
            <person name="Amaro Gonzalez C."/>
        </authorList>
    </citation>
    <scope>NUCLEOTIDE SEQUENCE</scope>
</reference>
<protein>
    <submittedName>
        <fullName evidence="2">Uncharacterized protein</fullName>
    </submittedName>
</protein>
<keyword evidence="1" id="KW-0812">Transmembrane</keyword>
<accession>A0A0E9WJ80</accession>
<feature type="transmembrane region" description="Helical" evidence="1">
    <location>
        <begin position="42"/>
        <end position="62"/>
    </location>
</feature>
<dbReference type="EMBL" id="GBXM01018175">
    <property type="protein sequence ID" value="JAH90402.1"/>
    <property type="molecule type" value="Transcribed_RNA"/>
</dbReference>
<reference evidence="2" key="2">
    <citation type="journal article" date="2015" name="Fish Shellfish Immunol.">
        <title>Early steps in the European eel (Anguilla anguilla)-Vibrio vulnificus interaction in the gills: Role of the RtxA13 toxin.</title>
        <authorList>
            <person name="Callol A."/>
            <person name="Pajuelo D."/>
            <person name="Ebbesson L."/>
            <person name="Teles M."/>
            <person name="MacKenzie S."/>
            <person name="Amaro C."/>
        </authorList>
    </citation>
    <scope>NUCLEOTIDE SEQUENCE</scope>
</reference>
<evidence type="ECO:0000256" key="1">
    <source>
        <dbReference type="SAM" id="Phobius"/>
    </source>
</evidence>
<dbReference type="AlphaFoldDB" id="A0A0E9WJ80"/>
<evidence type="ECO:0000313" key="2">
    <source>
        <dbReference type="EMBL" id="JAH90402.1"/>
    </source>
</evidence>
<organism evidence="2">
    <name type="scientific">Anguilla anguilla</name>
    <name type="common">European freshwater eel</name>
    <name type="synonym">Muraena anguilla</name>
    <dbReference type="NCBI Taxonomy" id="7936"/>
    <lineage>
        <taxon>Eukaryota</taxon>
        <taxon>Metazoa</taxon>
        <taxon>Chordata</taxon>
        <taxon>Craniata</taxon>
        <taxon>Vertebrata</taxon>
        <taxon>Euteleostomi</taxon>
        <taxon>Actinopterygii</taxon>
        <taxon>Neopterygii</taxon>
        <taxon>Teleostei</taxon>
        <taxon>Anguilliformes</taxon>
        <taxon>Anguillidae</taxon>
        <taxon>Anguilla</taxon>
    </lineage>
</organism>